<comment type="caution">
    <text evidence="1">The sequence shown here is derived from an EMBL/GenBank/DDBJ whole genome shotgun (WGS) entry which is preliminary data.</text>
</comment>
<dbReference type="Proteomes" id="UP000093796">
    <property type="component" value="Unassembled WGS sequence"/>
</dbReference>
<dbReference type="AlphaFoldDB" id="A0A1A0C5U0"/>
<organism evidence="1 2">
    <name type="scientific">Acetobacter pasteurianus</name>
    <name type="common">Acetobacter turbidans</name>
    <dbReference type="NCBI Taxonomy" id="438"/>
    <lineage>
        <taxon>Bacteria</taxon>
        <taxon>Pseudomonadati</taxon>
        <taxon>Pseudomonadota</taxon>
        <taxon>Alphaproteobacteria</taxon>
        <taxon>Acetobacterales</taxon>
        <taxon>Acetobacteraceae</taxon>
        <taxon>Acetobacter</taxon>
    </lineage>
</organism>
<name>A0A1A0C5U0_ACEPA</name>
<evidence type="ECO:0000313" key="1">
    <source>
        <dbReference type="EMBL" id="OAZ58458.1"/>
    </source>
</evidence>
<evidence type="ECO:0000313" key="2">
    <source>
        <dbReference type="Proteomes" id="UP000093796"/>
    </source>
</evidence>
<protein>
    <submittedName>
        <fullName evidence="1">Uncharacterized protein</fullName>
    </submittedName>
</protein>
<dbReference type="EMBL" id="LYUD01000174">
    <property type="protein sequence ID" value="OAZ58458.1"/>
    <property type="molecule type" value="Genomic_DNA"/>
</dbReference>
<reference evidence="1 2" key="1">
    <citation type="submission" date="2016-05" db="EMBL/GenBank/DDBJ databases">
        <title>Genome sequencing of Acetobacter pasteurianus strain SRCM100623.</title>
        <authorList>
            <person name="Song Y.R."/>
        </authorList>
    </citation>
    <scope>NUCLEOTIDE SEQUENCE [LARGE SCALE GENOMIC DNA]</scope>
    <source>
        <strain evidence="1 2">SRCM100623</strain>
    </source>
</reference>
<sequence>MGNRHLSSLQNALPGLSLPLAQKRRCTPHLKQHHASQKRPTYAEDIQTDLFSLPLLPPLRTHFLPEEIRLTRIPSLAATHTGKEGNFLYHITDAPVASALLQKGLPLNKHHPLMLTEQNGISAWLAKISEYIQGNASEKAVILRLRRAMVEDALEPDPDHTAEFASNCYLLSGNFNCTMTYSVSSVKQDDD</sequence>
<gene>
    <name evidence="1" type="ORF">SRCM100623_02984</name>
</gene>
<proteinExistence type="predicted"/>
<accession>A0A1A0C5U0</accession>
<dbReference type="PATRIC" id="fig|438.15.peg.3287"/>